<dbReference type="Pfam" id="PF04140">
    <property type="entry name" value="ICMT"/>
    <property type="match status" value="1"/>
</dbReference>
<reference evidence="7 8" key="1">
    <citation type="journal article" date="2016" name="Mol. Biol. Evol.">
        <title>Comparative Genomics of Early-Diverging Mushroom-Forming Fungi Provides Insights into the Origins of Lignocellulose Decay Capabilities.</title>
        <authorList>
            <person name="Nagy L.G."/>
            <person name="Riley R."/>
            <person name="Tritt A."/>
            <person name="Adam C."/>
            <person name="Daum C."/>
            <person name="Floudas D."/>
            <person name="Sun H."/>
            <person name="Yadav J.S."/>
            <person name="Pangilinan J."/>
            <person name="Larsson K.H."/>
            <person name="Matsuura K."/>
            <person name="Barry K."/>
            <person name="Labutti K."/>
            <person name="Kuo R."/>
            <person name="Ohm R.A."/>
            <person name="Bhattacharya S.S."/>
            <person name="Shirouzu T."/>
            <person name="Yoshinaga Y."/>
            <person name="Martin F.M."/>
            <person name="Grigoriev I.V."/>
            <person name="Hibbett D.S."/>
        </authorList>
    </citation>
    <scope>NUCLEOTIDE SEQUENCE [LARGE SCALE GENOMIC DNA]</scope>
    <source>
        <strain evidence="7 8">HHB12029</strain>
    </source>
</reference>
<keyword evidence="5" id="KW-0949">S-adenosyl-L-methionine</keyword>
<dbReference type="InParanoid" id="A0A165DYT2"/>
<dbReference type="PANTHER" id="PTHR43847:SF1">
    <property type="entry name" value="BLL3993 PROTEIN"/>
    <property type="match status" value="1"/>
</dbReference>
<name>A0A165DYT2_EXIGL</name>
<evidence type="ECO:0000313" key="7">
    <source>
        <dbReference type="EMBL" id="KZV85686.1"/>
    </source>
</evidence>
<feature type="transmembrane region" description="Helical" evidence="5">
    <location>
        <begin position="132"/>
        <end position="158"/>
    </location>
</feature>
<dbReference type="EMBL" id="KV426180">
    <property type="protein sequence ID" value="KZV85686.1"/>
    <property type="molecule type" value="Genomic_DNA"/>
</dbReference>
<dbReference type="Gene3D" id="1.20.120.1630">
    <property type="match status" value="1"/>
</dbReference>
<protein>
    <recommendedName>
        <fullName evidence="5">Protein-S-isoprenylcysteine O-methyltransferase</fullName>
        <ecNumber evidence="5">2.1.1.100</ecNumber>
    </recommendedName>
</protein>
<keyword evidence="3 5" id="KW-1133">Transmembrane helix</keyword>
<comment type="subcellular location">
    <subcellularLocation>
        <location evidence="5">Endoplasmic reticulum membrane</location>
        <topology evidence="5">Multi-pass membrane protein</topology>
    </subcellularLocation>
    <subcellularLocation>
        <location evidence="1">Membrane</location>
        <topology evidence="1">Multi-pass membrane protein</topology>
    </subcellularLocation>
</comment>
<keyword evidence="5" id="KW-0808">Transferase</keyword>
<evidence type="ECO:0000313" key="8">
    <source>
        <dbReference type="Proteomes" id="UP000077266"/>
    </source>
</evidence>
<feature type="transmembrane region" description="Helical" evidence="5">
    <location>
        <begin position="165"/>
        <end position="182"/>
    </location>
</feature>
<dbReference type="GO" id="GO:0004671">
    <property type="term" value="F:protein C-terminal S-isoprenylcysteine carboxyl O-methyltransferase activity"/>
    <property type="evidence" value="ECO:0007669"/>
    <property type="project" value="UniProtKB-EC"/>
</dbReference>
<dbReference type="InterPro" id="IPR007269">
    <property type="entry name" value="ICMT_MeTrfase"/>
</dbReference>
<dbReference type="GO" id="GO:0032259">
    <property type="term" value="P:methylation"/>
    <property type="evidence" value="ECO:0007669"/>
    <property type="project" value="UniProtKB-KW"/>
</dbReference>
<evidence type="ECO:0000256" key="3">
    <source>
        <dbReference type="ARBA" id="ARBA00022989"/>
    </source>
</evidence>
<evidence type="ECO:0000256" key="1">
    <source>
        <dbReference type="ARBA" id="ARBA00004141"/>
    </source>
</evidence>
<feature type="transmembrane region" description="Helical" evidence="5">
    <location>
        <begin position="45"/>
        <end position="67"/>
    </location>
</feature>
<keyword evidence="5" id="KW-0489">Methyltransferase</keyword>
<keyword evidence="6" id="KW-0732">Signal</keyword>
<proteinExistence type="inferred from homology"/>
<organism evidence="7 8">
    <name type="scientific">Exidia glandulosa HHB12029</name>
    <dbReference type="NCBI Taxonomy" id="1314781"/>
    <lineage>
        <taxon>Eukaryota</taxon>
        <taxon>Fungi</taxon>
        <taxon>Dikarya</taxon>
        <taxon>Basidiomycota</taxon>
        <taxon>Agaricomycotina</taxon>
        <taxon>Agaricomycetes</taxon>
        <taxon>Auriculariales</taxon>
        <taxon>Exidiaceae</taxon>
        <taxon>Exidia</taxon>
    </lineage>
</organism>
<dbReference type="GO" id="GO:0005789">
    <property type="term" value="C:endoplasmic reticulum membrane"/>
    <property type="evidence" value="ECO:0007669"/>
    <property type="project" value="UniProtKB-SubCell"/>
</dbReference>
<accession>A0A165DYT2</accession>
<dbReference type="Proteomes" id="UP000077266">
    <property type="component" value="Unassembled WGS sequence"/>
</dbReference>
<dbReference type="AlphaFoldDB" id="A0A165DYT2"/>
<dbReference type="STRING" id="1314781.A0A165DYT2"/>
<feature type="signal peptide" evidence="6">
    <location>
        <begin position="1"/>
        <end position="21"/>
    </location>
</feature>
<comment type="catalytic activity">
    <reaction evidence="5">
        <text>[protein]-C-terminal S-[(2E,6E)-farnesyl]-L-cysteine + S-adenosyl-L-methionine = [protein]-C-terminal S-[(2E,6E)-farnesyl]-L-cysteine methyl ester + S-adenosyl-L-homocysteine</text>
        <dbReference type="Rhea" id="RHEA:21672"/>
        <dbReference type="Rhea" id="RHEA-COMP:12125"/>
        <dbReference type="Rhea" id="RHEA-COMP:12126"/>
        <dbReference type="ChEBI" id="CHEBI:57856"/>
        <dbReference type="ChEBI" id="CHEBI:59789"/>
        <dbReference type="ChEBI" id="CHEBI:90510"/>
        <dbReference type="ChEBI" id="CHEBI:90511"/>
        <dbReference type="EC" id="2.1.1.100"/>
    </reaction>
</comment>
<keyword evidence="4 5" id="KW-0472">Membrane</keyword>
<gene>
    <name evidence="7" type="ORF">EXIGLDRAFT_841317</name>
</gene>
<feature type="transmembrane region" description="Helical" evidence="5">
    <location>
        <begin position="79"/>
        <end position="102"/>
    </location>
</feature>
<dbReference type="InterPro" id="IPR052527">
    <property type="entry name" value="Metal_cation-efflux_comp"/>
</dbReference>
<keyword evidence="5" id="KW-0256">Endoplasmic reticulum</keyword>
<comment type="similarity">
    <text evidence="5">Belongs to the class VI-like SAM-binding methyltransferase superfamily. Isoprenylcysteine carboxyl methyltransferase family.</text>
</comment>
<evidence type="ECO:0000256" key="2">
    <source>
        <dbReference type="ARBA" id="ARBA00022692"/>
    </source>
</evidence>
<evidence type="ECO:0000256" key="5">
    <source>
        <dbReference type="RuleBase" id="RU362022"/>
    </source>
</evidence>
<dbReference type="EC" id="2.1.1.100" evidence="5"/>
<sequence length="213" mass="24120">MTLARVLLSIVATLAIHRSHTAPQPRPSDTKVDAAMLTLNERYFMWWIVTVKTLAWVACIIETMAFLTDKERVEIHATWECGLGTLLSVAGTLLRMWCFRILGQRFTFQLATHDSNRLITTGPYSLCRHPSYLAGSVCFFGTCGVFLTPGSATSLLLARGMRLEAVWVFCVVTFVPTLWARIAREEEMLAREFKEEWTAYCRTVRARLVPGIL</sequence>
<keyword evidence="2 5" id="KW-0812">Transmembrane</keyword>
<evidence type="ECO:0000256" key="4">
    <source>
        <dbReference type="ARBA" id="ARBA00023136"/>
    </source>
</evidence>
<feature type="chain" id="PRO_5007856893" description="Protein-S-isoprenylcysteine O-methyltransferase" evidence="6">
    <location>
        <begin position="22"/>
        <end position="213"/>
    </location>
</feature>
<dbReference type="OrthoDB" id="422086at2759"/>
<dbReference type="PANTHER" id="PTHR43847">
    <property type="entry name" value="BLL3993 PROTEIN"/>
    <property type="match status" value="1"/>
</dbReference>
<keyword evidence="8" id="KW-1185">Reference proteome</keyword>
<evidence type="ECO:0000256" key="6">
    <source>
        <dbReference type="SAM" id="SignalP"/>
    </source>
</evidence>